<dbReference type="EMBL" id="JAAIUW010000003">
    <property type="protein sequence ID" value="KAF7839832.1"/>
    <property type="molecule type" value="Genomic_DNA"/>
</dbReference>
<proteinExistence type="predicted"/>
<evidence type="ECO:0000313" key="2">
    <source>
        <dbReference type="EMBL" id="KAF7839832.1"/>
    </source>
</evidence>
<evidence type="ECO:0000313" key="3">
    <source>
        <dbReference type="Proteomes" id="UP000634136"/>
    </source>
</evidence>
<gene>
    <name evidence="2" type="ORF">G2W53_008314</name>
</gene>
<feature type="compositionally biased region" description="Basic and acidic residues" evidence="1">
    <location>
        <begin position="10"/>
        <end position="22"/>
    </location>
</feature>
<reference evidence="2" key="1">
    <citation type="submission" date="2020-09" db="EMBL/GenBank/DDBJ databases">
        <title>Genome-Enabled Discovery of Anthraquinone Biosynthesis in Senna tora.</title>
        <authorList>
            <person name="Kang S.-H."/>
            <person name="Pandey R.P."/>
            <person name="Lee C.-M."/>
            <person name="Sim J.-S."/>
            <person name="Jeong J.-T."/>
            <person name="Choi B.-S."/>
            <person name="Jung M."/>
            <person name="Ginzburg D."/>
            <person name="Zhao K."/>
            <person name="Won S.Y."/>
            <person name="Oh T.-J."/>
            <person name="Yu Y."/>
            <person name="Kim N.-H."/>
            <person name="Lee O.R."/>
            <person name="Lee T.-H."/>
            <person name="Bashyal P."/>
            <person name="Kim T.-S."/>
            <person name="Lee W.-H."/>
            <person name="Kawkins C."/>
            <person name="Kim C.-K."/>
            <person name="Kim J.S."/>
            <person name="Ahn B.O."/>
            <person name="Rhee S.Y."/>
            <person name="Sohng J.K."/>
        </authorList>
    </citation>
    <scope>NUCLEOTIDE SEQUENCE</scope>
    <source>
        <tissue evidence="2">Leaf</tissue>
    </source>
</reference>
<dbReference type="AlphaFoldDB" id="A0A834X8G8"/>
<sequence>MGTMVGNSKWVDDVAPKPPDKE</sequence>
<evidence type="ECO:0000256" key="1">
    <source>
        <dbReference type="SAM" id="MobiDB-lite"/>
    </source>
</evidence>
<protein>
    <submittedName>
        <fullName evidence="2">Uncharacterized protein</fullName>
    </submittedName>
</protein>
<accession>A0A834X8G8</accession>
<name>A0A834X8G8_9FABA</name>
<dbReference type="Proteomes" id="UP000634136">
    <property type="component" value="Unassembled WGS sequence"/>
</dbReference>
<comment type="caution">
    <text evidence="2">The sequence shown here is derived from an EMBL/GenBank/DDBJ whole genome shotgun (WGS) entry which is preliminary data.</text>
</comment>
<keyword evidence="3" id="KW-1185">Reference proteome</keyword>
<organism evidence="2 3">
    <name type="scientific">Senna tora</name>
    <dbReference type="NCBI Taxonomy" id="362788"/>
    <lineage>
        <taxon>Eukaryota</taxon>
        <taxon>Viridiplantae</taxon>
        <taxon>Streptophyta</taxon>
        <taxon>Embryophyta</taxon>
        <taxon>Tracheophyta</taxon>
        <taxon>Spermatophyta</taxon>
        <taxon>Magnoliopsida</taxon>
        <taxon>eudicotyledons</taxon>
        <taxon>Gunneridae</taxon>
        <taxon>Pentapetalae</taxon>
        <taxon>rosids</taxon>
        <taxon>fabids</taxon>
        <taxon>Fabales</taxon>
        <taxon>Fabaceae</taxon>
        <taxon>Caesalpinioideae</taxon>
        <taxon>Cassia clade</taxon>
        <taxon>Senna</taxon>
    </lineage>
</organism>
<feature type="region of interest" description="Disordered" evidence="1">
    <location>
        <begin position="1"/>
        <end position="22"/>
    </location>
</feature>